<comment type="similarity">
    <text evidence="1">Belongs to the peptidase C85 family.</text>
</comment>
<dbReference type="Gramene" id="GBG65221">
    <property type="protein sequence ID" value="GBG65221"/>
    <property type="gene ID" value="CBR_g50012"/>
</dbReference>
<gene>
    <name evidence="5" type="ORF">CBR_g50012</name>
</gene>
<dbReference type="GO" id="GO:0016579">
    <property type="term" value="P:protein deubiquitination"/>
    <property type="evidence" value="ECO:0007669"/>
    <property type="project" value="TreeGrafter"/>
</dbReference>
<dbReference type="OMA" id="YELGAHY"/>
<dbReference type="InterPro" id="IPR050704">
    <property type="entry name" value="Peptidase_C85-like"/>
</dbReference>
<dbReference type="Pfam" id="PF02338">
    <property type="entry name" value="OTU"/>
    <property type="match status" value="1"/>
</dbReference>
<feature type="coiled-coil region" evidence="2">
    <location>
        <begin position="43"/>
        <end position="70"/>
    </location>
</feature>
<evidence type="ECO:0000256" key="2">
    <source>
        <dbReference type="SAM" id="Coils"/>
    </source>
</evidence>
<comment type="caution">
    <text evidence="5">The sequence shown here is derived from an EMBL/GenBank/DDBJ whole genome shotgun (WGS) entry which is preliminary data.</text>
</comment>
<accession>A0A388K5A0</accession>
<dbReference type="CDD" id="cd22797">
    <property type="entry name" value="OTU_plant_OTU5-like"/>
    <property type="match status" value="1"/>
</dbReference>
<evidence type="ECO:0000256" key="3">
    <source>
        <dbReference type="SAM" id="MobiDB-lite"/>
    </source>
</evidence>
<evidence type="ECO:0000259" key="4">
    <source>
        <dbReference type="PROSITE" id="PS50802"/>
    </source>
</evidence>
<dbReference type="PANTHER" id="PTHR12419:SF10">
    <property type="entry name" value="DEUBIQUITINASE OTUD6B"/>
    <property type="match status" value="1"/>
</dbReference>
<dbReference type="EMBL" id="BFEA01000059">
    <property type="protein sequence ID" value="GBG65221.1"/>
    <property type="molecule type" value="Genomic_DNA"/>
</dbReference>
<dbReference type="OrthoDB" id="415023at2759"/>
<protein>
    <recommendedName>
        <fullName evidence="4">OTU domain-containing protein</fullName>
    </recommendedName>
</protein>
<dbReference type="SUPFAM" id="SSF54001">
    <property type="entry name" value="Cysteine proteinases"/>
    <property type="match status" value="1"/>
</dbReference>
<dbReference type="FunFam" id="3.90.70.80:FF:000014">
    <property type="entry name" value="Cysteine proteinases superfamily protein"/>
    <property type="match status" value="1"/>
</dbReference>
<evidence type="ECO:0000313" key="5">
    <source>
        <dbReference type="EMBL" id="GBG65221.1"/>
    </source>
</evidence>
<dbReference type="PANTHER" id="PTHR12419">
    <property type="entry name" value="OTU DOMAIN CONTAINING PROTEIN"/>
    <property type="match status" value="1"/>
</dbReference>
<dbReference type="AlphaFoldDB" id="A0A388K5A0"/>
<feature type="region of interest" description="Disordered" evidence="3">
    <location>
        <begin position="1"/>
        <end position="31"/>
    </location>
</feature>
<feature type="domain" description="OTU" evidence="4">
    <location>
        <begin position="196"/>
        <end position="354"/>
    </location>
</feature>
<name>A0A388K5A0_CHABU</name>
<sequence>MADDAVPTGGDEMDQSVQDGGDLGAASVPSSSLVECRVPAKLKETREEMLARHRREVKELQGKEIEMKKAAAKGSKAAQKAARKAIDEEIARLDAKMKKRHAAELVVLLGSDEHDLVGVADTNGMDVLVRAVAGVGLAPPASRAPTKMSRAQRWRATKATQEAEREQRIQEEQRSVLSSRELEDRQLEEKLRPLDFTLREIKPDGHCLYRAVEDQLSVYGPPKYDFMGLRALAAMYMRQHREDFMPFIGEQGDGNSTAEDLEVDAERKFEKYCDEVESTAAWGGQLELGALSHALRQHIMVFSADLPVVEMGKEYETGATDGKGGVRMGPPSLRVSYHRHAYGLGEHYNSVIPAVTPSGECDTYSA</sequence>
<dbReference type="Gene3D" id="3.90.70.80">
    <property type="match status" value="1"/>
</dbReference>
<reference evidence="5 6" key="1">
    <citation type="journal article" date="2018" name="Cell">
        <title>The Chara Genome: Secondary Complexity and Implications for Plant Terrestrialization.</title>
        <authorList>
            <person name="Nishiyama T."/>
            <person name="Sakayama H."/>
            <person name="Vries J.D."/>
            <person name="Buschmann H."/>
            <person name="Saint-Marcoux D."/>
            <person name="Ullrich K.K."/>
            <person name="Haas F.B."/>
            <person name="Vanderstraeten L."/>
            <person name="Becker D."/>
            <person name="Lang D."/>
            <person name="Vosolsobe S."/>
            <person name="Rombauts S."/>
            <person name="Wilhelmsson P.K.I."/>
            <person name="Janitza P."/>
            <person name="Kern R."/>
            <person name="Heyl A."/>
            <person name="Rumpler F."/>
            <person name="Villalobos L.I.A.C."/>
            <person name="Clay J.M."/>
            <person name="Skokan R."/>
            <person name="Toyoda A."/>
            <person name="Suzuki Y."/>
            <person name="Kagoshima H."/>
            <person name="Schijlen E."/>
            <person name="Tajeshwar N."/>
            <person name="Catarino B."/>
            <person name="Hetherington A.J."/>
            <person name="Saltykova A."/>
            <person name="Bonnot C."/>
            <person name="Breuninger H."/>
            <person name="Symeonidi A."/>
            <person name="Radhakrishnan G.V."/>
            <person name="Van Nieuwerburgh F."/>
            <person name="Deforce D."/>
            <person name="Chang C."/>
            <person name="Karol K.G."/>
            <person name="Hedrich R."/>
            <person name="Ulvskov P."/>
            <person name="Glockner G."/>
            <person name="Delwiche C.F."/>
            <person name="Petrasek J."/>
            <person name="Van de Peer Y."/>
            <person name="Friml J."/>
            <person name="Beilby M."/>
            <person name="Dolan L."/>
            <person name="Kohara Y."/>
            <person name="Sugano S."/>
            <person name="Fujiyama A."/>
            <person name="Delaux P.-M."/>
            <person name="Quint M."/>
            <person name="TheiBen G."/>
            <person name="Hagemann M."/>
            <person name="Harholt J."/>
            <person name="Dunand C."/>
            <person name="Zachgo S."/>
            <person name="Langdale J."/>
            <person name="Maumus F."/>
            <person name="Straeten D.V.D."/>
            <person name="Gould S.B."/>
            <person name="Rensing S.A."/>
        </authorList>
    </citation>
    <scope>NUCLEOTIDE SEQUENCE [LARGE SCALE GENOMIC DNA]</scope>
    <source>
        <strain evidence="5 6">S276</strain>
    </source>
</reference>
<dbReference type="InterPro" id="IPR038765">
    <property type="entry name" value="Papain-like_cys_pep_sf"/>
</dbReference>
<dbReference type="PROSITE" id="PS50802">
    <property type="entry name" value="OTU"/>
    <property type="match status" value="1"/>
</dbReference>
<dbReference type="InterPro" id="IPR003323">
    <property type="entry name" value="OTU_dom"/>
</dbReference>
<evidence type="ECO:0000313" key="6">
    <source>
        <dbReference type="Proteomes" id="UP000265515"/>
    </source>
</evidence>
<organism evidence="5 6">
    <name type="scientific">Chara braunii</name>
    <name type="common">Braun's stonewort</name>
    <dbReference type="NCBI Taxonomy" id="69332"/>
    <lineage>
        <taxon>Eukaryota</taxon>
        <taxon>Viridiplantae</taxon>
        <taxon>Streptophyta</taxon>
        <taxon>Charophyceae</taxon>
        <taxon>Charales</taxon>
        <taxon>Characeae</taxon>
        <taxon>Chara</taxon>
    </lineage>
</organism>
<proteinExistence type="inferred from homology"/>
<evidence type="ECO:0000256" key="1">
    <source>
        <dbReference type="ARBA" id="ARBA00010407"/>
    </source>
</evidence>
<keyword evidence="2" id="KW-0175">Coiled coil</keyword>
<dbReference type="Proteomes" id="UP000265515">
    <property type="component" value="Unassembled WGS sequence"/>
</dbReference>
<dbReference type="GO" id="GO:0004843">
    <property type="term" value="F:cysteine-type deubiquitinase activity"/>
    <property type="evidence" value="ECO:0007669"/>
    <property type="project" value="TreeGrafter"/>
</dbReference>
<dbReference type="STRING" id="69332.A0A388K5A0"/>
<keyword evidence="6" id="KW-1185">Reference proteome</keyword>